<feature type="region of interest" description="Disordered" evidence="1">
    <location>
        <begin position="1"/>
        <end position="24"/>
    </location>
</feature>
<proteinExistence type="predicted"/>
<dbReference type="EMBL" id="LR877166">
    <property type="protein sequence ID" value="CAD2221727.1"/>
    <property type="molecule type" value="Genomic_DNA"/>
</dbReference>
<protein>
    <submittedName>
        <fullName evidence="2">Uncharacterized protein</fullName>
    </submittedName>
</protein>
<dbReference type="Proteomes" id="UP000515908">
    <property type="component" value="Chromosome 22"/>
</dbReference>
<feature type="compositionally biased region" description="Polar residues" evidence="1">
    <location>
        <begin position="9"/>
        <end position="21"/>
    </location>
</feature>
<organism evidence="2 3">
    <name type="scientific">Angomonas deanei</name>
    <dbReference type="NCBI Taxonomy" id="59799"/>
    <lineage>
        <taxon>Eukaryota</taxon>
        <taxon>Discoba</taxon>
        <taxon>Euglenozoa</taxon>
        <taxon>Kinetoplastea</taxon>
        <taxon>Metakinetoplastina</taxon>
        <taxon>Trypanosomatida</taxon>
        <taxon>Trypanosomatidae</taxon>
        <taxon>Strigomonadinae</taxon>
        <taxon>Angomonas</taxon>
    </lineage>
</organism>
<gene>
    <name evidence="2" type="ORF">ADEAN_000926200</name>
</gene>
<evidence type="ECO:0000313" key="3">
    <source>
        <dbReference type="Proteomes" id="UP000515908"/>
    </source>
</evidence>
<accession>A0A7G2CRE9</accession>
<evidence type="ECO:0000313" key="2">
    <source>
        <dbReference type="EMBL" id="CAD2221727.1"/>
    </source>
</evidence>
<dbReference type="VEuPathDB" id="TriTrypDB:ADEAN_000926200"/>
<keyword evidence="3" id="KW-1185">Reference proteome</keyword>
<reference evidence="2 3" key="1">
    <citation type="submission" date="2020-08" db="EMBL/GenBank/DDBJ databases">
        <authorList>
            <person name="Newling K."/>
            <person name="Davey J."/>
            <person name="Forrester S."/>
        </authorList>
    </citation>
    <scope>NUCLEOTIDE SEQUENCE [LARGE SCALE GENOMIC DNA]</scope>
    <source>
        <strain evidence="3">Crithidia deanei Carvalho (ATCC PRA-265)</strain>
    </source>
</reference>
<name>A0A7G2CRE9_9TRYP</name>
<evidence type="ECO:0000256" key="1">
    <source>
        <dbReference type="SAM" id="MobiDB-lite"/>
    </source>
</evidence>
<sequence length="166" mass="18685">MDRMVKQVYGSSNRYTPNTPSAEADQRQLWTSLPSVRPFSKVEEILFSVPGLTTLCAGCLLADTHFFIAGDLTGRWTYSASSSVSVAPRSPLYPPPLDNTELARPLLVPWDHPSRVPRTWAMHWLCPTAACRTLRQFIIFGGPPPSLTPVRRICSWRWCCMRCGMD</sequence>
<dbReference type="AlphaFoldDB" id="A0A7G2CRE9"/>